<dbReference type="Gene3D" id="3.40.50.1820">
    <property type="entry name" value="alpha/beta hydrolase"/>
    <property type="match status" value="1"/>
</dbReference>
<dbReference type="InterPro" id="IPR029058">
    <property type="entry name" value="AB_hydrolase_fold"/>
</dbReference>
<dbReference type="EMBL" id="JBHSQK010000017">
    <property type="protein sequence ID" value="MFC5948389.1"/>
    <property type="molecule type" value="Genomic_DNA"/>
</dbReference>
<gene>
    <name evidence="3" type="ORF">ACFQH9_08905</name>
</gene>
<keyword evidence="3" id="KW-0378">Hydrolase</keyword>
<organism evidence="3 4">
    <name type="scientific">Pseudonocardia lutea</name>
    <dbReference type="NCBI Taxonomy" id="2172015"/>
    <lineage>
        <taxon>Bacteria</taxon>
        <taxon>Bacillati</taxon>
        <taxon>Actinomycetota</taxon>
        <taxon>Actinomycetes</taxon>
        <taxon>Pseudonocardiales</taxon>
        <taxon>Pseudonocardiaceae</taxon>
        <taxon>Pseudonocardia</taxon>
    </lineage>
</organism>
<dbReference type="SUPFAM" id="SSF53474">
    <property type="entry name" value="alpha/beta-Hydrolases"/>
    <property type="match status" value="1"/>
</dbReference>
<accession>A0ABW1I7N9</accession>
<dbReference type="RefSeq" id="WP_379565444.1">
    <property type="nucleotide sequence ID" value="NZ_JBHSQK010000017.1"/>
</dbReference>
<dbReference type="PANTHER" id="PTHR43798:SF5">
    <property type="entry name" value="MONOACYLGLYCEROL LIPASE ABHD6"/>
    <property type="match status" value="1"/>
</dbReference>
<comment type="caution">
    <text evidence="3">The sequence shown here is derived from an EMBL/GenBank/DDBJ whole genome shotgun (WGS) entry which is preliminary data.</text>
</comment>
<dbReference type="Pfam" id="PF00561">
    <property type="entry name" value="Abhydrolase_1"/>
    <property type="match status" value="1"/>
</dbReference>
<proteinExistence type="predicted"/>
<name>A0ABW1I7N9_9PSEU</name>
<feature type="compositionally biased region" description="Low complexity" evidence="1">
    <location>
        <begin position="1"/>
        <end position="14"/>
    </location>
</feature>
<feature type="domain" description="AB hydrolase-1" evidence="2">
    <location>
        <begin position="56"/>
        <end position="299"/>
    </location>
</feature>
<dbReference type="PRINTS" id="PR00111">
    <property type="entry name" value="ABHYDROLASE"/>
</dbReference>
<dbReference type="InterPro" id="IPR000073">
    <property type="entry name" value="AB_hydrolase_1"/>
</dbReference>
<feature type="region of interest" description="Disordered" evidence="1">
    <location>
        <begin position="1"/>
        <end position="31"/>
    </location>
</feature>
<evidence type="ECO:0000256" key="1">
    <source>
        <dbReference type="SAM" id="MobiDB-lite"/>
    </source>
</evidence>
<dbReference type="InterPro" id="IPR050266">
    <property type="entry name" value="AB_hydrolase_sf"/>
</dbReference>
<protein>
    <submittedName>
        <fullName evidence="3">Alpha/beta fold hydrolase</fullName>
    </submittedName>
</protein>
<feature type="compositionally biased region" description="Basic residues" evidence="1">
    <location>
        <begin position="15"/>
        <end position="25"/>
    </location>
</feature>
<keyword evidence="4" id="KW-1185">Reference proteome</keyword>
<dbReference type="InterPro" id="IPR000639">
    <property type="entry name" value="Epox_hydrolase-like"/>
</dbReference>
<sequence>MSQLPRRGPAPAGRPRAHGLRRRSRSTAPAAVARREITLHDQRVTYLEAGRRSGGPTVVLLHGLASSSATWLPALPLLGRHAHVIAPDLLGHGESAKPRTGDYSLGAYAAGLRDLLLALGLDGATVVGHSFGGGVAMQFAYQFPELTERLVLDASGGLGPDVSIALRAASLPGAAAVLKAAHTLTPRRIAELAHRAVRLVPGVPRADLDELACALASFADQGARDAFVHTVRSALNWSGQRLDGTGRLYLLADLPVLLVAGTDDAVIPLDHTVAAHDRLPHSRLEVFERTGHFPHAEHPARFAEVLLDFLHTTSPIRSDTDSFRRRLVTTRSRAAAAVVPV</sequence>
<dbReference type="PANTHER" id="PTHR43798">
    <property type="entry name" value="MONOACYLGLYCEROL LIPASE"/>
    <property type="match status" value="1"/>
</dbReference>
<dbReference type="GO" id="GO:0016787">
    <property type="term" value="F:hydrolase activity"/>
    <property type="evidence" value="ECO:0007669"/>
    <property type="project" value="UniProtKB-KW"/>
</dbReference>
<evidence type="ECO:0000259" key="2">
    <source>
        <dbReference type="Pfam" id="PF00561"/>
    </source>
</evidence>
<dbReference type="Proteomes" id="UP001596119">
    <property type="component" value="Unassembled WGS sequence"/>
</dbReference>
<evidence type="ECO:0000313" key="4">
    <source>
        <dbReference type="Proteomes" id="UP001596119"/>
    </source>
</evidence>
<dbReference type="PRINTS" id="PR00412">
    <property type="entry name" value="EPOXHYDRLASE"/>
</dbReference>
<evidence type="ECO:0000313" key="3">
    <source>
        <dbReference type="EMBL" id="MFC5948389.1"/>
    </source>
</evidence>
<reference evidence="4" key="1">
    <citation type="journal article" date="2019" name="Int. J. Syst. Evol. Microbiol.">
        <title>The Global Catalogue of Microorganisms (GCM) 10K type strain sequencing project: providing services to taxonomists for standard genome sequencing and annotation.</title>
        <authorList>
            <consortium name="The Broad Institute Genomics Platform"/>
            <consortium name="The Broad Institute Genome Sequencing Center for Infectious Disease"/>
            <person name="Wu L."/>
            <person name="Ma J."/>
        </authorList>
    </citation>
    <scope>NUCLEOTIDE SEQUENCE [LARGE SCALE GENOMIC DNA]</scope>
    <source>
        <strain evidence="4">CGMCC 4.7397</strain>
    </source>
</reference>